<dbReference type="PROSITE" id="PS00600">
    <property type="entry name" value="AA_TRANSFER_CLASS_3"/>
    <property type="match status" value="1"/>
</dbReference>
<dbReference type="InterPro" id="IPR015422">
    <property type="entry name" value="PyrdxlP-dep_Trfase_small"/>
</dbReference>
<proteinExistence type="inferred from homology"/>
<dbReference type="Gene3D" id="3.90.1150.10">
    <property type="entry name" value="Aspartate Aminotransferase, domain 1"/>
    <property type="match status" value="1"/>
</dbReference>
<dbReference type="Proteomes" id="UP000260649">
    <property type="component" value="Unassembled WGS sequence"/>
</dbReference>
<dbReference type="EMBL" id="QQRQ01000002">
    <property type="protein sequence ID" value="RFT07422.1"/>
    <property type="molecule type" value="Genomic_DNA"/>
</dbReference>
<dbReference type="InterPro" id="IPR005814">
    <property type="entry name" value="Aminotrans_3"/>
</dbReference>
<dbReference type="GeneID" id="97994490"/>
<organism evidence="4 5">
    <name type="scientific">Evtepia gabavorous</name>
    <dbReference type="NCBI Taxonomy" id="2211183"/>
    <lineage>
        <taxon>Bacteria</taxon>
        <taxon>Bacillati</taxon>
        <taxon>Bacillota</taxon>
        <taxon>Clostridia</taxon>
        <taxon>Eubacteriales</taxon>
        <taxon>Evtepia</taxon>
    </lineage>
</organism>
<dbReference type="SUPFAM" id="SSF53383">
    <property type="entry name" value="PLP-dependent transferases"/>
    <property type="match status" value="1"/>
</dbReference>
<dbReference type="InterPro" id="IPR049704">
    <property type="entry name" value="Aminotrans_3_PPA_site"/>
</dbReference>
<dbReference type="CDD" id="cd00610">
    <property type="entry name" value="OAT_like"/>
    <property type="match status" value="1"/>
</dbReference>
<dbReference type="InterPro" id="IPR015424">
    <property type="entry name" value="PyrdxlP-dep_Trfase"/>
</dbReference>
<comment type="caution">
    <text evidence="4">The sequence shown here is derived from an EMBL/GenBank/DDBJ whole genome shotgun (WGS) entry which is preliminary data.</text>
</comment>
<reference evidence="4 5" key="1">
    <citation type="submission" date="2018-07" db="EMBL/GenBank/DDBJ databases">
        <title>GABA Modulating Bacteria of the Human Gut Microbiota.</title>
        <authorList>
            <person name="Strandwitz P."/>
            <person name="Kim K.H."/>
            <person name="Terekhova D."/>
            <person name="Liu J.K."/>
            <person name="Sharma A."/>
            <person name="Levering J."/>
            <person name="Mcdonald D."/>
            <person name="Dietrich D."/>
            <person name="Ramadhar T.R."/>
            <person name="Lekbua A."/>
            <person name="Mroue N."/>
            <person name="Liston C."/>
            <person name="Stewart E.J."/>
            <person name="Dubin M.J."/>
            <person name="Zengler K."/>
            <person name="Knight R."/>
            <person name="Gilbert J.A."/>
            <person name="Clardy J."/>
            <person name="Lewis K."/>
        </authorList>
    </citation>
    <scope>NUCLEOTIDE SEQUENCE [LARGE SCALE GENOMIC DNA]</scope>
    <source>
        <strain evidence="4 5">KLE1738</strain>
    </source>
</reference>
<dbReference type="PANTHER" id="PTHR43713:SF3">
    <property type="entry name" value="GLUTAMATE-1-SEMIALDEHYDE 2,1-AMINOMUTASE 1, CHLOROPLASTIC-RELATED"/>
    <property type="match status" value="1"/>
</dbReference>
<dbReference type="PANTHER" id="PTHR43713">
    <property type="entry name" value="GLUTAMATE-1-SEMIALDEHYDE 2,1-AMINOMUTASE"/>
    <property type="match status" value="1"/>
</dbReference>
<dbReference type="GO" id="GO:0008483">
    <property type="term" value="F:transaminase activity"/>
    <property type="evidence" value="ECO:0007669"/>
    <property type="project" value="UniProtKB-KW"/>
</dbReference>
<dbReference type="PIRSF" id="PIRSF000521">
    <property type="entry name" value="Transaminase_4ab_Lys_Orn"/>
    <property type="match status" value="1"/>
</dbReference>
<evidence type="ECO:0000313" key="5">
    <source>
        <dbReference type="Proteomes" id="UP000260649"/>
    </source>
</evidence>
<comment type="similarity">
    <text evidence="3">Belongs to the class-III pyridoxal-phosphate-dependent aminotransferase family.</text>
</comment>
<keyword evidence="5" id="KW-1185">Reference proteome</keyword>
<keyword evidence="4" id="KW-0032">Aminotransferase</keyword>
<dbReference type="AlphaFoldDB" id="A0A3E2B5U8"/>
<evidence type="ECO:0000256" key="1">
    <source>
        <dbReference type="ARBA" id="ARBA00001933"/>
    </source>
</evidence>
<evidence type="ECO:0000313" key="4">
    <source>
        <dbReference type="EMBL" id="RFT07422.1"/>
    </source>
</evidence>
<dbReference type="InterPro" id="IPR015421">
    <property type="entry name" value="PyrdxlP-dep_Trfase_major"/>
</dbReference>
<gene>
    <name evidence="4" type="ORF">DV520_01900</name>
</gene>
<dbReference type="GO" id="GO:0030170">
    <property type="term" value="F:pyridoxal phosphate binding"/>
    <property type="evidence" value="ECO:0007669"/>
    <property type="project" value="InterPro"/>
</dbReference>
<sequence length="438" mass="48634">MRRYQTEGSRRLHQQTVPYLLDGVGSSFHVSSYRDYPVAMTHGKGSKLYDVDGNEYIDYVLGFGPMLLGYCPPAVDRAVAEQLRRGSHFSAPTEDLKRLSQRLVEIIPSAELVAYQNSGTEVVMYALRLARAYTGKYKIVKFEGQYHGWSDEEKVSIDASCVEELGDRENPRKILHTKGQRLSSAEDLIVLPWNDLPALERTLAARGGEIAAVLMEPCMCDSGPILPKPGYLEGVREVTRKYGVLLIFDEVITGFRLALGGAQAYYGVTPDLSTFAKAIASGYPFGAVVGRREVMACGVPASGTFNGNPIGVAAALATIETLSQPGVYAHLEGLAQQLETGFRALARKYHRPLYLRHVGSIFILYFGFAEDVEDFRDWLTQADLASYTRFVAGCEEYGVRFTDRRGREYLSVAHTQEDIRRTLAVADQVLGEMERGER</sequence>
<dbReference type="OrthoDB" id="9807885at2"/>
<protein>
    <submittedName>
        <fullName evidence="4">Aminotransferase class III-fold pyridoxal phosphate-dependent enzyme</fullName>
    </submittedName>
</protein>
<accession>A0A3E2B5U8</accession>
<dbReference type="RefSeq" id="WP_117141615.1">
    <property type="nucleotide sequence ID" value="NZ_CAKXKJ010000010.1"/>
</dbReference>
<keyword evidence="2 3" id="KW-0663">Pyridoxal phosphate</keyword>
<dbReference type="Pfam" id="PF00202">
    <property type="entry name" value="Aminotran_3"/>
    <property type="match status" value="1"/>
</dbReference>
<evidence type="ECO:0000256" key="2">
    <source>
        <dbReference type="ARBA" id="ARBA00022898"/>
    </source>
</evidence>
<dbReference type="Gene3D" id="3.40.640.10">
    <property type="entry name" value="Type I PLP-dependent aspartate aminotransferase-like (Major domain)"/>
    <property type="match status" value="1"/>
</dbReference>
<name>A0A3E2B5U8_9FIRM</name>
<evidence type="ECO:0000256" key="3">
    <source>
        <dbReference type="RuleBase" id="RU003560"/>
    </source>
</evidence>
<keyword evidence="4" id="KW-0808">Transferase</keyword>
<comment type="cofactor">
    <cofactor evidence="1">
        <name>pyridoxal 5'-phosphate</name>
        <dbReference type="ChEBI" id="CHEBI:597326"/>
    </cofactor>
</comment>